<reference evidence="1 2" key="1">
    <citation type="submission" date="2018-09" db="EMBL/GenBank/DDBJ databases">
        <authorList>
            <person name="Zhu H."/>
        </authorList>
    </citation>
    <scope>NUCLEOTIDE SEQUENCE [LARGE SCALE GENOMIC DNA]</scope>
    <source>
        <strain evidence="1 2">K1W22B-8</strain>
    </source>
</reference>
<name>A0A418WTJ8_9PROT</name>
<protein>
    <recommendedName>
        <fullName evidence="3">Alpha/beta hydrolase</fullName>
    </recommendedName>
</protein>
<evidence type="ECO:0000313" key="2">
    <source>
        <dbReference type="Proteomes" id="UP000284605"/>
    </source>
</evidence>
<dbReference type="SUPFAM" id="SSF53474">
    <property type="entry name" value="alpha/beta-Hydrolases"/>
    <property type="match status" value="1"/>
</dbReference>
<evidence type="ECO:0008006" key="3">
    <source>
        <dbReference type="Google" id="ProtNLM"/>
    </source>
</evidence>
<dbReference type="EMBL" id="QYUK01000008">
    <property type="protein sequence ID" value="RJF94593.1"/>
    <property type="molecule type" value="Genomic_DNA"/>
</dbReference>
<dbReference type="AlphaFoldDB" id="A0A418WTJ8"/>
<proteinExistence type="predicted"/>
<dbReference type="Gene3D" id="3.40.50.1820">
    <property type="entry name" value="alpha/beta hydrolase"/>
    <property type="match status" value="1"/>
</dbReference>
<gene>
    <name evidence="1" type="ORF">D3874_01805</name>
</gene>
<sequence>MPKDYHRRPVGTEIDRRYPLTTAISAGLDMLTCTGLGATVGSLLAANMMMPGQNFAREIARLDIYATLAANGAAAASFQAPPAQVPVIETSTVFFGFQPFSIRTSLLSFDSPYEPVDKAIRGPYARMGGGGRAYAQYWSHRGGARKTLIFVHGFIADPYWFNARMFGLRKLYQAGYDILLVTLPFHGYRKAWFEPFSGFGYFSRGMGHINEAMLQAVLDLRIFVDYLLKRGAPHVGIAGYSLGGYMSAIMAAVEPRLSFAIPMCPVVSVVDAAMDWPSTRLLFGQFLRLTGLDLPDLRQATAVHSPLTYAPALPAGRRLIMSASGDRLTTPRQVALLRDHWPGSEMYWFPGNHLMHFERAKYQEHMRRFMDRCTA</sequence>
<keyword evidence="2" id="KW-1185">Reference proteome</keyword>
<organism evidence="1 2">
    <name type="scientific">Oleomonas cavernae</name>
    <dbReference type="NCBI Taxonomy" id="2320859"/>
    <lineage>
        <taxon>Bacteria</taxon>
        <taxon>Pseudomonadati</taxon>
        <taxon>Pseudomonadota</taxon>
        <taxon>Alphaproteobacteria</taxon>
        <taxon>Acetobacterales</taxon>
        <taxon>Acetobacteraceae</taxon>
        <taxon>Oleomonas</taxon>
    </lineage>
</organism>
<accession>A0A418WTJ8</accession>
<dbReference type="InterPro" id="IPR029058">
    <property type="entry name" value="AB_hydrolase_fold"/>
</dbReference>
<dbReference type="Proteomes" id="UP000284605">
    <property type="component" value="Unassembled WGS sequence"/>
</dbReference>
<evidence type="ECO:0000313" key="1">
    <source>
        <dbReference type="EMBL" id="RJF94593.1"/>
    </source>
</evidence>
<comment type="caution">
    <text evidence="1">The sequence shown here is derived from an EMBL/GenBank/DDBJ whole genome shotgun (WGS) entry which is preliminary data.</text>
</comment>